<dbReference type="InterPro" id="IPR036922">
    <property type="entry name" value="Rieske_2Fe-2S_sf"/>
</dbReference>
<protein>
    <submittedName>
        <fullName evidence="7">Rieske 2Fe-2S domain-containing protein</fullName>
    </submittedName>
</protein>
<keyword evidence="8" id="KW-1185">Reference proteome</keyword>
<organism evidence="7 8">
    <name type="scientific">Lentzea rhizosphaerae</name>
    <dbReference type="NCBI Taxonomy" id="2041025"/>
    <lineage>
        <taxon>Bacteria</taxon>
        <taxon>Bacillati</taxon>
        <taxon>Actinomycetota</taxon>
        <taxon>Actinomycetes</taxon>
        <taxon>Pseudonocardiales</taxon>
        <taxon>Pseudonocardiaceae</taxon>
        <taxon>Lentzea</taxon>
    </lineage>
</organism>
<dbReference type="InterPro" id="IPR017941">
    <property type="entry name" value="Rieske_2Fe-2S"/>
</dbReference>
<sequence length="342" mass="38308">MNERAGTAFNLAASWYVALPSAKLKSRPKAITLFGRSLVAWRNRSGRPVIADRACPHMGASLADGKVVDGELRCAFHHWRFDGDGACTAVPGLDRIPRGARLRTYPTAERFGYVWAWYGSREPMFGLPEFPELQRDLHFPLGFRFADMTGATPRRIMENTYDPDHLVELHGLDVSGACTMRLVDDPAELPGNGPRIETDPWFGAELSWPSYAGNLGRVTKLLGTNAKRFVLRVDGWPSGQRITYLADGVPQYKLLLATTPIGPNRTVQHIAVAIAPTGRFLGDLRKYLIHRPEVTFTSNQDIPIFNTIEPGDRHGIYVDGDRGMRGFRKYYQHWVDKVTEDA</sequence>
<dbReference type="RefSeq" id="WP_382372174.1">
    <property type="nucleotide sequence ID" value="NZ_JBHRZI010000011.1"/>
</dbReference>
<dbReference type="EMBL" id="JBHRZI010000011">
    <property type="protein sequence ID" value="MFC3892458.1"/>
    <property type="molecule type" value="Genomic_DNA"/>
</dbReference>
<evidence type="ECO:0000256" key="5">
    <source>
        <dbReference type="ARBA" id="ARBA00023014"/>
    </source>
</evidence>
<dbReference type="Pfam" id="PF00355">
    <property type="entry name" value="Rieske"/>
    <property type="match status" value="1"/>
</dbReference>
<keyword evidence="5" id="KW-0411">Iron-sulfur</keyword>
<keyword evidence="2" id="KW-0479">Metal-binding</keyword>
<feature type="domain" description="Rieske" evidence="6">
    <location>
        <begin position="15"/>
        <end position="116"/>
    </location>
</feature>
<keyword evidence="3" id="KW-0560">Oxidoreductase</keyword>
<evidence type="ECO:0000256" key="4">
    <source>
        <dbReference type="ARBA" id="ARBA00023004"/>
    </source>
</evidence>
<dbReference type="PANTHER" id="PTHR21266:SF60">
    <property type="entry name" value="3-KETOSTEROID-9-ALPHA-MONOOXYGENASE, OXYGENASE COMPONENT"/>
    <property type="match status" value="1"/>
</dbReference>
<dbReference type="PANTHER" id="PTHR21266">
    <property type="entry name" value="IRON-SULFUR DOMAIN CONTAINING PROTEIN"/>
    <property type="match status" value="1"/>
</dbReference>
<evidence type="ECO:0000256" key="3">
    <source>
        <dbReference type="ARBA" id="ARBA00023002"/>
    </source>
</evidence>
<dbReference type="InterPro" id="IPR050584">
    <property type="entry name" value="Cholesterol_7-desaturase"/>
</dbReference>
<name>A0ABV8BQ90_9PSEU</name>
<evidence type="ECO:0000256" key="2">
    <source>
        <dbReference type="ARBA" id="ARBA00022723"/>
    </source>
</evidence>
<dbReference type="SUPFAM" id="SSF55961">
    <property type="entry name" value="Bet v1-like"/>
    <property type="match status" value="1"/>
</dbReference>
<keyword evidence="1" id="KW-0001">2Fe-2S</keyword>
<evidence type="ECO:0000313" key="7">
    <source>
        <dbReference type="EMBL" id="MFC3892458.1"/>
    </source>
</evidence>
<dbReference type="Proteomes" id="UP001595690">
    <property type="component" value="Unassembled WGS sequence"/>
</dbReference>
<dbReference type="SUPFAM" id="SSF50022">
    <property type="entry name" value="ISP domain"/>
    <property type="match status" value="1"/>
</dbReference>
<evidence type="ECO:0000259" key="6">
    <source>
        <dbReference type="PROSITE" id="PS51296"/>
    </source>
</evidence>
<evidence type="ECO:0000256" key="1">
    <source>
        <dbReference type="ARBA" id="ARBA00022714"/>
    </source>
</evidence>
<reference evidence="8" key="1">
    <citation type="journal article" date="2019" name="Int. J. Syst. Evol. Microbiol.">
        <title>The Global Catalogue of Microorganisms (GCM) 10K type strain sequencing project: providing services to taxonomists for standard genome sequencing and annotation.</title>
        <authorList>
            <consortium name="The Broad Institute Genomics Platform"/>
            <consortium name="The Broad Institute Genome Sequencing Center for Infectious Disease"/>
            <person name="Wu L."/>
            <person name="Ma J."/>
        </authorList>
    </citation>
    <scope>NUCLEOTIDE SEQUENCE [LARGE SCALE GENOMIC DNA]</scope>
    <source>
        <strain evidence="8">CGMCC 4.7405</strain>
    </source>
</reference>
<accession>A0ABV8BQ90</accession>
<keyword evidence="4" id="KW-0408">Iron</keyword>
<dbReference type="PROSITE" id="PS51296">
    <property type="entry name" value="RIESKE"/>
    <property type="match status" value="1"/>
</dbReference>
<comment type="caution">
    <text evidence="7">The sequence shown here is derived from an EMBL/GenBank/DDBJ whole genome shotgun (WGS) entry which is preliminary data.</text>
</comment>
<dbReference type="Gene3D" id="3.90.380.10">
    <property type="entry name" value="Naphthalene 1,2-dioxygenase Alpha Subunit, Chain A, domain 1"/>
    <property type="match status" value="1"/>
</dbReference>
<proteinExistence type="predicted"/>
<gene>
    <name evidence="7" type="ORF">ACFOWZ_13330</name>
</gene>
<evidence type="ECO:0000313" key="8">
    <source>
        <dbReference type="Proteomes" id="UP001595690"/>
    </source>
</evidence>
<dbReference type="Gene3D" id="2.102.10.10">
    <property type="entry name" value="Rieske [2Fe-2S] iron-sulphur domain"/>
    <property type="match status" value="1"/>
</dbReference>